<keyword evidence="1" id="KW-0732">Signal</keyword>
<reference evidence="3" key="2">
    <citation type="submission" date="2019-01" db="EMBL/GenBank/DDBJ databases">
        <title>Sinorhodobacter populi sp. nov. isolated from the symptomatic bark tissue of Populus euramericana canker.</title>
        <authorList>
            <person name="Li Y."/>
        </authorList>
    </citation>
    <scope>NUCLEOTIDE SEQUENCE [LARGE SCALE GENOMIC DNA]</scope>
    <source>
        <strain evidence="3">CGMCC 1.12963</strain>
    </source>
</reference>
<evidence type="ECO:0000256" key="1">
    <source>
        <dbReference type="SAM" id="SignalP"/>
    </source>
</evidence>
<evidence type="ECO:0000313" key="2">
    <source>
        <dbReference type="EMBL" id="RWR52748.1"/>
    </source>
</evidence>
<feature type="chain" id="PRO_5018761357" description="Secreted protein" evidence="1">
    <location>
        <begin position="18"/>
        <end position="320"/>
    </location>
</feature>
<comment type="caution">
    <text evidence="2">The sequence shown here is derived from an EMBL/GenBank/DDBJ whole genome shotgun (WGS) entry which is preliminary data.</text>
</comment>
<sequence length="320" mass="31884">MKALHKITMATVTVALAGLMGHVMQNASHFGLASRQGAAFDVAGLTNVRPVANIAEGTAGIEVTGVRMGAVAELPALPRRAVAADAAIGPLPQAEAPSGGFARCAAPALKLAPAAGASVLLSIAAPCAADGAVEIRHEGLAIPVQLDAAGDWSGLVPALAPNAGYSLELPDGQTLAATVAVPELDTVNRVVVGWTGAPAFLLNAFERGASWGGAGHVRAAAPGVPAAPGSGWLLSYGLAEDGPHLQVYTAPAGLTGLALDLEAPVSEVTCGTDLRAAMRRVIAGRSEAPAEIAVAMPGCDDRLGDVVVPLPDLPVSVATN</sequence>
<gene>
    <name evidence="2" type="ORF">EOW66_08760</name>
</gene>
<reference evidence="2 3" key="1">
    <citation type="submission" date="2019-01" db="EMBL/GenBank/DDBJ databases">
        <title>Sinorhodobacter populi sp. nov. isolated from the symptomatic bark tissue of Populus euramericana canker.</title>
        <authorList>
            <person name="Xu G."/>
        </authorList>
    </citation>
    <scope>NUCLEOTIDE SEQUENCE [LARGE SCALE GENOMIC DNA]</scope>
    <source>
        <strain evidence="2 3">CGMCC 1.12963</strain>
    </source>
</reference>
<accession>A0A3S3LDL9</accession>
<dbReference type="RefSeq" id="WP_128156016.1">
    <property type="nucleotide sequence ID" value="NZ_JBHSOM010000020.1"/>
</dbReference>
<evidence type="ECO:0000313" key="3">
    <source>
        <dbReference type="Proteomes" id="UP000288071"/>
    </source>
</evidence>
<dbReference type="EMBL" id="SAVA01000004">
    <property type="protein sequence ID" value="RWR52748.1"/>
    <property type="molecule type" value="Genomic_DNA"/>
</dbReference>
<proteinExistence type="predicted"/>
<feature type="signal peptide" evidence="1">
    <location>
        <begin position="1"/>
        <end position="17"/>
    </location>
</feature>
<keyword evidence="3" id="KW-1185">Reference proteome</keyword>
<dbReference type="Proteomes" id="UP000288071">
    <property type="component" value="Unassembled WGS sequence"/>
</dbReference>
<dbReference type="AlphaFoldDB" id="A0A3S3LDL9"/>
<organism evidence="2 3">
    <name type="scientific">Paenirhodobacter huangdaonensis</name>
    <dbReference type="NCBI Taxonomy" id="2501515"/>
    <lineage>
        <taxon>Bacteria</taxon>
        <taxon>Pseudomonadati</taxon>
        <taxon>Pseudomonadota</taxon>
        <taxon>Alphaproteobacteria</taxon>
        <taxon>Rhodobacterales</taxon>
        <taxon>Rhodobacter group</taxon>
        <taxon>Paenirhodobacter</taxon>
    </lineage>
</organism>
<name>A0A3S3LDL9_9RHOB</name>
<protein>
    <recommendedName>
        <fullName evidence="4">Secreted protein</fullName>
    </recommendedName>
</protein>
<evidence type="ECO:0008006" key="4">
    <source>
        <dbReference type="Google" id="ProtNLM"/>
    </source>
</evidence>